<dbReference type="AlphaFoldDB" id="A0A6F8PPS4"/>
<keyword evidence="4 5" id="KW-0472">Membrane</keyword>
<evidence type="ECO:0000313" key="6">
    <source>
        <dbReference type="EMBL" id="BBP44044.1"/>
    </source>
</evidence>
<feature type="transmembrane region" description="Helical" evidence="5">
    <location>
        <begin position="12"/>
        <end position="31"/>
    </location>
</feature>
<feature type="transmembrane region" description="Helical" evidence="5">
    <location>
        <begin position="79"/>
        <end position="97"/>
    </location>
</feature>
<dbReference type="GO" id="GO:0032259">
    <property type="term" value="P:methylation"/>
    <property type="evidence" value="ECO:0007669"/>
    <property type="project" value="UniProtKB-KW"/>
</dbReference>
<dbReference type="KEGG" id="tzo:THMIRHAT_17900"/>
<evidence type="ECO:0000313" key="7">
    <source>
        <dbReference type="Proteomes" id="UP000501466"/>
    </source>
</evidence>
<feature type="transmembrane region" description="Helical" evidence="5">
    <location>
        <begin position="37"/>
        <end position="58"/>
    </location>
</feature>
<reference evidence="7" key="1">
    <citation type="submission" date="2019-11" db="EMBL/GenBank/DDBJ databases">
        <title>Isolation and characterization of two novel species in the genus Thiomicrorhabdus.</title>
        <authorList>
            <person name="Mochizuki J."/>
            <person name="Kojima H."/>
            <person name="Fukui M."/>
        </authorList>
    </citation>
    <scope>NUCLEOTIDE SEQUENCE [LARGE SCALE GENOMIC DNA]</scope>
    <source>
        <strain evidence="7">AkT22</strain>
    </source>
</reference>
<dbReference type="Gene3D" id="1.20.120.1630">
    <property type="match status" value="1"/>
</dbReference>
<keyword evidence="6" id="KW-0489">Methyltransferase</keyword>
<protein>
    <submittedName>
        <fullName evidence="6">Isoprenylcysteine carboxyl methyltransferase</fullName>
    </submittedName>
</protein>
<dbReference type="RefSeq" id="WP_173291799.1">
    <property type="nucleotide sequence ID" value="NZ_AP021888.1"/>
</dbReference>
<accession>A0A6F8PPS4</accession>
<dbReference type="PANTHER" id="PTHR43847:SF1">
    <property type="entry name" value="BLL3993 PROTEIN"/>
    <property type="match status" value="1"/>
</dbReference>
<keyword evidence="2 5" id="KW-0812">Transmembrane</keyword>
<comment type="subcellular location">
    <subcellularLocation>
        <location evidence="1">Endomembrane system</location>
        <topology evidence="1">Multi-pass membrane protein</topology>
    </subcellularLocation>
</comment>
<dbReference type="EMBL" id="AP021888">
    <property type="protein sequence ID" value="BBP44044.1"/>
    <property type="molecule type" value="Genomic_DNA"/>
</dbReference>
<keyword evidence="3 5" id="KW-1133">Transmembrane helix</keyword>
<gene>
    <name evidence="6" type="ORF">THMIRHAT_17900</name>
</gene>
<sequence length="148" mass="16984">MTQLKHPLISYSLVFIQFLIIGALLFTGPWLASLQGAIWQVAGVLLGLWALQTMHLGRFNIIPDPRPDSSLVQAGPYRLIRHPMYASILLFFIPLVIEAPSMLRWGLLGILIVDLFIKLHYEESLLKIQFSDYADYQTRSRKIIPFIY</sequence>
<dbReference type="GO" id="GO:0012505">
    <property type="term" value="C:endomembrane system"/>
    <property type="evidence" value="ECO:0007669"/>
    <property type="project" value="UniProtKB-SubCell"/>
</dbReference>
<dbReference type="InterPro" id="IPR052527">
    <property type="entry name" value="Metal_cation-efflux_comp"/>
</dbReference>
<evidence type="ECO:0000256" key="3">
    <source>
        <dbReference type="ARBA" id="ARBA00022989"/>
    </source>
</evidence>
<dbReference type="GO" id="GO:0008168">
    <property type="term" value="F:methyltransferase activity"/>
    <property type="evidence" value="ECO:0007669"/>
    <property type="project" value="UniProtKB-KW"/>
</dbReference>
<evidence type="ECO:0000256" key="5">
    <source>
        <dbReference type="SAM" id="Phobius"/>
    </source>
</evidence>
<evidence type="ECO:0000256" key="1">
    <source>
        <dbReference type="ARBA" id="ARBA00004127"/>
    </source>
</evidence>
<proteinExistence type="predicted"/>
<name>A0A6F8PPS4_9GAMM</name>
<keyword evidence="6" id="KW-0808">Transferase</keyword>
<dbReference type="Proteomes" id="UP000501466">
    <property type="component" value="Chromosome"/>
</dbReference>
<evidence type="ECO:0000256" key="4">
    <source>
        <dbReference type="ARBA" id="ARBA00023136"/>
    </source>
</evidence>
<evidence type="ECO:0000256" key="2">
    <source>
        <dbReference type="ARBA" id="ARBA00022692"/>
    </source>
</evidence>
<dbReference type="InterPro" id="IPR007318">
    <property type="entry name" value="Phopholipid_MeTrfase"/>
</dbReference>
<dbReference type="Pfam" id="PF04191">
    <property type="entry name" value="PEMT"/>
    <property type="match status" value="1"/>
</dbReference>
<keyword evidence="7" id="KW-1185">Reference proteome</keyword>
<dbReference type="PANTHER" id="PTHR43847">
    <property type="entry name" value="BLL3993 PROTEIN"/>
    <property type="match status" value="1"/>
</dbReference>
<organism evidence="6 7">
    <name type="scientific">Thiosulfativibrio zosterae</name>
    <dbReference type="NCBI Taxonomy" id="2675053"/>
    <lineage>
        <taxon>Bacteria</taxon>
        <taxon>Pseudomonadati</taxon>
        <taxon>Pseudomonadota</taxon>
        <taxon>Gammaproteobacteria</taxon>
        <taxon>Thiotrichales</taxon>
        <taxon>Piscirickettsiaceae</taxon>
        <taxon>Thiosulfativibrio</taxon>
    </lineage>
</organism>